<feature type="transmembrane region" description="Helical" evidence="6">
    <location>
        <begin position="113"/>
        <end position="134"/>
    </location>
</feature>
<feature type="transmembrane region" description="Helical" evidence="6">
    <location>
        <begin position="291"/>
        <end position="310"/>
    </location>
</feature>
<dbReference type="InterPro" id="IPR050189">
    <property type="entry name" value="MFS_Efflux_Transporters"/>
</dbReference>
<dbReference type="AlphaFoldDB" id="A0A9R1CUZ3"/>
<dbReference type="EMBL" id="JAHLKM010000016">
    <property type="protein sequence ID" value="MCQ4334086.1"/>
    <property type="molecule type" value="Genomic_DNA"/>
</dbReference>
<feature type="transmembrane region" description="Helical" evidence="6">
    <location>
        <begin position="316"/>
        <end position="337"/>
    </location>
</feature>
<feature type="transmembrane region" description="Helical" evidence="6">
    <location>
        <begin position="263"/>
        <end position="284"/>
    </location>
</feature>
<dbReference type="Pfam" id="PF07690">
    <property type="entry name" value="MFS_1"/>
    <property type="match status" value="1"/>
</dbReference>
<feature type="transmembrane region" description="Helical" evidence="6">
    <location>
        <begin position="171"/>
        <end position="196"/>
    </location>
</feature>
<keyword evidence="5 6" id="KW-0472">Membrane</keyword>
<evidence type="ECO:0000256" key="3">
    <source>
        <dbReference type="ARBA" id="ARBA00022692"/>
    </source>
</evidence>
<organism evidence="8 9">
    <name type="scientific">Natronomonas aquatica</name>
    <dbReference type="NCBI Taxonomy" id="2841590"/>
    <lineage>
        <taxon>Archaea</taxon>
        <taxon>Methanobacteriati</taxon>
        <taxon>Methanobacteriota</taxon>
        <taxon>Stenosarchaea group</taxon>
        <taxon>Halobacteria</taxon>
        <taxon>Halobacteriales</taxon>
        <taxon>Natronomonadaceae</taxon>
        <taxon>Natronomonas</taxon>
    </lineage>
</organism>
<feature type="transmembrane region" description="Helical" evidence="6">
    <location>
        <begin position="380"/>
        <end position="398"/>
    </location>
</feature>
<dbReference type="GO" id="GO:0022857">
    <property type="term" value="F:transmembrane transporter activity"/>
    <property type="evidence" value="ECO:0007669"/>
    <property type="project" value="InterPro"/>
</dbReference>
<evidence type="ECO:0000313" key="9">
    <source>
        <dbReference type="Proteomes" id="UP001139494"/>
    </source>
</evidence>
<keyword evidence="4 6" id="KW-1133">Transmembrane helix</keyword>
<dbReference type="SUPFAM" id="SSF103473">
    <property type="entry name" value="MFS general substrate transporter"/>
    <property type="match status" value="1"/>
</dbReference>
<keyword evidence="3 6" id="KW-0812">Transmembrane</keyword>
<dbReference type="InterPro" id="IPR020846">
    <property type="entry name" value="MFS_dom"/>
</dbReference>
<reference evidence="8" key="1">
    <citation type="journal article" date="2023" name="Front. Microbiol.">
        <title>Genomic-based phylogenetic and metabolic analyses of the genus Natronomonas, and description of Natronomonas aquatica sp. nov.</title>
        <authorList>
            <person name="Garcia-Roldan A."/>
            <person name="Duran-Viseras A."/>
            <person name="de la Haba R.R."/>
            <person name="Corral P."/>
            <person name="Sanchez-Porro C."/>
            <person name="Ventosa A."/>
        </authorList>
    </citation>
    <scope>NUCLEOTIDE SEQUENCE</scope>
    <source>
        <strain evidence="8">F2-12</strain>
    </source>
</reference>
<comment type="subcellular location">
    <subcellularLocation>
        <location evidence="1">Cell membrane</location>
        <topology evidence="1">Multi-pass membrane protein</topology>
    </subcellularLocation>
</comment>
<sequence>MTSLFESGRKEVTALRRKGRGKILVVVAFPWALLLGSRMALPVLLPYIQTEFDLSLSIVGLLVTLLWLGGAIGQLPGGILADRYQEGSILTLSVGLVALALIVVVLAPNTASLFLTVTLWGFATSLYPIARITILSETYPDRLGSALGLTMATGDLGQTLVPPIAGTLAAVFVWQAGIGFIVPLLVIGGIGTWIVVPRSVQTASSNETSSLNTARYVIEEMRRPIMVFVSFILVLFFFFWQAFTSFFPTYLVVEKGISTTMASLLFGAFFAAGAIVKPVAGMAYDRIGMRWALISVLLGPVAGLLLLPIVERLELIVIVTLAISTMLGNGAVTQSFVAEQFPAEIQGTGLGAVRTIAAVVGSTGPVLFGIVADRGFFDEGYVALAVLLLIVILLAYRMPNPDRG</sequence>
<feature type="transmembrane region" description="Helical" evidence="6">
    <location>
        <begin position="225"/>
        <end position="243"/>
    </location>
</feature>
<dbReference type="InterPro" id="IPR036259">
    <property type="entry name" value="MFS_trans_sf"/>
</dbReference>
<keyword evidence="2" id="KW-1003">Cell membrane</keyword>
<feature type="transmembrane region" description="Helical" evidence="6">
    <location>
        <begin position="87"/>
        <end position="107"/>
    </location>
</feature>
<protein>
    <submittedName>
        <fullName evidence="8">MFS transporter</fullName>
    </submittedName>
</protein>
<proteinExistence type="predicted"/>
<dbReference type="Gene3D" id="1.20.1250.20">
    <property type="entry name" value="MFS general substrate transporter like domains"/>
    <property type="match status" value="2"/>
</dbReference>
<keyword evidence="9" id="KW-1185">Reference proteome</keyword>
<dbReference type="PROSITE" id="PS50850">
    <property type="entry name" value="MFS"/>
    <property type="match status" value="1"/>
</dbReference>
<feature type="transmembrane region" description="Helical" evidence="6">
    <location>
        <begin position="54"/>
        <end position="75"/>
    </location>
</feature>
<feature type="transmembrane region" description="Helical" evidence="6">
    <location>
        <begin position="23"/>
        <end position="48"/>
    </location>
</feature>
<evidence type="ECO:0000313" key="8">
    <source>
        <dbReference type="EMBL" id="MCQ4334086.1"/>
    </source>
</evidence>
<accession>A0A9R1CUZ3</accession>
<dbReference type="InterPro" id="IPR011701">
    <property type="entry name" value="MFS"/>
</dbReference>
<dbReference type="GO" id="GO:0005886">
    <property type="term" value="C:plasma membrane"/>
    <property type="evidence" value="ECO:0007669"/>
    <property type="project" value="UniProtKB-SubCell"/>
</dbReference>
<feature type="transmembrane region" description="Helical" evidence="6">
    <location>
        <begin position="146"/>
        <end position="165"/>
    </location>
</feature>
<name>A0A9R1CUZ3_9EURY</name>
<evidence type="ECO:0000256" key="2">
    <source>
        <dbReference type="ARBA" id="ARBA00022475"/>
    </source>
</evidence>
<gene>
    <name evidence="8" type="ORF">KM295_11465</name>
</gene>
<feature type="transmembrane region" description="Helical" evidence="6">
    <location>
        <begin position="349"/>
        <end position="368"/>
    </location>
</feature>
<feature type="domain" description="Major facilitator superfamily (MFS) profile" evidence="7">
    <location>
        <begin position="23"/>
        <end position="403"/>
    </location>
</feature>
<dbReference type="Proteomes" id="UP001139494">
    <property type="component" value="Unassembled WGS sequence"/>
</dbReference>
<comment type="caution">
    <text evidence="8">The sequence shown here is derived from an EMBL/GenBank/DDBJ whole genome shotgun (WGS) entry which is preliminary data.</text>
</comment>
<dbReference type="PANTHER" id="PTHR43124">
    <property type="entry name" value="PURINE EFFLUX PUMP PBUE"/>
    <property type="match status" value="1"/>
</dbReference>
<evidence type="ECO:0000256" key="1">
    <source>
        <dbReference type="ARBA" id="ARBA00004651"/>
    </source>
</evidence>
<evidence type="ECO:0000256" key="5">
    <source>
        <dbReference type="ARBA" id="ARBA00023136"/>
    </source>
</evidence>
<dbReference type="PANTHER" id="PTHR43124:SF3">
    <property type="entry name" value="CHLORAMPHENICOL EFFLUX PUMP RV0191"/>
    <property type="match status" value="1"/>
</dbReference>
<evidence type="ECO:0000256" key="6">
    <source>
        <dbReference type="SAM" id="Phobius"/>
    </source>
</evidence>
<evidence type="ECO:0000256" key="4">
    <source>
        <dbReference type="ARBA" id="ARBA00022989"/>
    </source>
</evidence>
<evidence type="ECO:0000259" key="7">
    <source>
        <dbReference type="PROSITE" id="PS50850"/>
    </source>
</evidence>